<gene>
    <name evidence="8" type="ORF">OM075_04955</name>
</gene>
<protein>
    <submittedName>
        <fullName evidence="8">RagB/SusD family nutrient uptake outer membrane protein</fullName>
    </submittedName>
</protein>
<evidence type="ECO:0000256" key="1">
    <source>
        <dbReference type="ARBA" id="ARBA00004442"/>
    </source>
</evidence>
<accession>A0AAE3SDU5</accession>
<evidence type="ECO:0000256" key="4">
    <source>
        <dbReference type="ARBA" id="ARBA00023136"/>
    </source>
</evidence>
<dbReference type="EMBL" id="JAPDPJ010000006">
    <property type="protein sequence ID" value="MCW3785803.1"/>
    <property type="molecule type" value="Genomic_DNA"/>
</dbReference>
<dbReference type="AlphaFoldDB" id="A0AAE3SDU5"/>
<keyword evidence="4" id="KW-0472">Membrane</keyword>
<sequence length="510" mass="57180">MKKYIIVSLLAAFFIVGCTDLDEQVYDKIDANEFYDSEIGADAALASVYALIPGNWDGKGLIGADRGYYDLNNMSTDEQVVPHRVTGDWEPDFAWFHKRMWTPGHGFINNAWNWLYDCVFHANLAVELLENANADNEVVAEAKVLRAFFYYLLMDDFGNVPFFTDNNLTVDQIPQKSRAEIFDFIVTELEDNVAFLSEEKGGSYYGRFNKWAGYALLAKVYLNAEVYTGTPKWQECLNACEALEEGGFSLHPAVSDASHPNGNTYFELFGDQCPDDEVILALYIELDVVGRNITTIRSFGGTDGALLFGETVSTWNGTIIPTEFLNQFDDIDIRKRQFRYGSEPFGPRPAGFIVYDPEEDNYIDPGAERDGGARSMKWWPAGTVNGGGASNDFPIYRYADMLLMKAECLVQQNKAGEAKPFVDQVRERAGLDALNADPTLEDIYNERSKELSLEGHKRQDMIRFGTFTKAHGEDENGDPIVPAVDSHYELFPIPTAAIDANPSLQQNTGY</sequence>
<keyword evidence="3" id="KW-0732">Signal</keyword>
<comment type="similarity">
    <text evidence="2">Belongs to the SusD family.</text>
</comment>
<evidence type="ECO:0000256" key="5">
    <source>
        <dbReference type="ARBA" id="ARBA00023237"/>
    </source>
</evidence>
<dbReference type="InterPro" id="IPR012944">
    <property type="entry name" value="SusD_RagB_dom"/>
</dbReference>
<dbReference type="Pfam" id="PF07980">
    <property type="entry name" value="SusD_RagB"/>
    <property type="match status" value="1"/>
</dbReference>
<proteinExistence type="inferred from homology"/>
<name>A0AAE3SDU5_9BACT</name>
<dbReference type="CDD" id="cd08977">
    <property type="entry name" value="SusD"/>
    <property type="match status" value="1"/>
</dbReference>
<dbReference type="Pfam" id="PF14322">
    <property type="entry name" value="SusD-like_3"/>
    <property type="match status" value="1"/>
</dbReference>
<evidence type="ECO:0000313" key="8">
    <source>
        <dbReference type="EMBL" id="MCW3785803.1"/>
    </source>
</evidence>
<keyword evidence="5" id="KW-0998">Cell outer membrane</keyword>
<comment type="subcellular location">
    <subcellularLocation>
        <location evidence="1">Cell outer membrane</location>
    </subcellularLocation>
</comment>
<evidence type="ECO:0000259" key="6">
    <source>
        <dbReference type="Pfam" id="PF07980"/>
    </source>
</evidence>
<dbReference type="Gene3D" id="1.25.40.390">
    <property type="match status" value="1"/>
</dbReference>
<evidence type="ECO:0000256" key="3">
    <source>
        <dbReference type="ARBA" id="ARBA00022729"/>
    </source>
</evidence>
<keyword evidence="9" id="KW-1185">Reference proteome</keyword>
<dbReference type="InterPro" id="IPR033985">
    <property type="entry name" value="SusD-like_N"/>
</dbReference>
<evidence type="ECO:0000256" key="2">
    <source>
        <dbReference type="ARBA" id="ARBA00006275"/>
    </source>
</evidence>
<organism evidence="8 9">
    <name type="scientific">Plebeiibacterium sediminum</name>
    <dbReference type="NCBI Taxonomy" id="2992112"/>
    <lineage>
        <taxon>Bacteria</taxon>
        <taxon>Pseudomonadati</taxon>
        <taxon>Bacteroidota</taxon>
        <taxon>Bacteroidia</taxon>
        <taxon>Marinilabiliales</taxon>
        <taxon>Marinilabiliaceae</taxon>
        <taxon>Plebeiibacterium</taxon>
    </lineage>
</organism>
<comment type="caution">
    <text evidence="8">The sequence shown here is derived from an EMBL/GenBank/DDBJ whole genome shotgun (WGS) entry which is preliminary data.</text>
</comment>
<dbReference type="PROSITE" id="PS51257">
    <property type="entry name" value="PROKAR_LIPOPROTEIN"/>
    <property type="match status" value="1"/>
</dbReference>
<dbReference type="InterPro" id="IPR011990">
    <property type="entry name" value="TPR-like_helical_dom_sf"/>
</dbReference>
<dbReference type="Proteomes" id="UP001209229">
    <property type="component" value="Unassembled WGS sequence"/>
</dbReference>
<feature type="domain" description="SusD-like N-terminal" evidence="7">
    <location>
        <begin position="92"/>
        <end position="222"/>
    </location>
</feature>
<evidence type="ECO:0000313" key="9">
    <source>
        <dbReference type="Proteomes" id="UP001209229"/>
    </source>
</evidence>
<reference evidence="8" key="1">
    <citation type="submission" date="2022-10" db="EMBL/GenBank/DDBJ databases">
        <authorList>
            <person name="Yu W.X."/>
        </authorList>
    </citation>
    <scope>NUCLEOTIDE SEQUENCE</scope>
    <source>
        <strain evidence="8">AAT</strain>
    </source>
</reference>
<dbReference type="RefSeq" id="WP_301189374.1">
    <property type="nucleotide sequence ID" value="NZ_JAPDPJ010000006.1"/>
</dbReference>
<dbReference type="GO" id="GO:0009279">
    <property type="term" value="C:cell outer membrane"/>
    <property type="evidence" value="ECO:0007669"/>
    <property type="project" value="UniProtKB-SubCell"/>
</dbReference>
<feature type="domain" description="RagB/SusD" evidence="6">
    <location>
        <begin position="370"/>
        <end position="510"/>
    </location>
</feature>
<evidence type="ECO:0000259" key="7">
    <source>
        <dbReference type="Pfam" id="PF14322"/>
    </source>
</evidence>
<dbReference type="SUPFAM" id="SSF48452">
    <property type="entry name" value="TPR-like"/>
    <property type="match status" value="1"/>
</dbReference>